<dbReference type="NCBIfam" id="TIGR03140">
    <property type="entry name" value="AhpF"/>
    <property type="match status" value="1"/>
</dbReference>
<comment type="similarity">
    <text evidence="1">Belongs to the class-II pyridine nucleotide-disulfide oxidoreductase family.</text>
</comment>
<evidence type="ECO:0000256" key="12">
    <source>
        <dbReference type="PIRSR" id="PIRSR000238-2"/>
    </source>
</evidence>
<dbReference type="InterPro" id="IPR044141">
    <property type="entry name" value="AhpF_NTD_C"/>
</dbReference>
<dbReference type="FunFam" id="3.50.50.60:FF:000007">
    <property type="entry name" value="Alkyl hydroperoxide reductase, F subunit"/>
    <property type="match status" value="1"/>
</dbReference>
<dbReference type="AlphaFoldDB" id="A0A099LVE3"/>
<dbReference type="EMBL" id="JMCG01000001">
    <property type="protein sequence ID" value="KGK11654.1"/>
    <property type="molecule type" value="Genomic_DNA"/>
</dbReference>
<dbReference type="CDD" id="cd03026">
    <property type="entry name" value="AhpF_NTD_C"/>
    <property type="match status" value="1"/>
</dbReference>
<evidence type="ECO:0000256" key="7">
    <source>
        <dbReference type="ARBA" id="ARBA00023027"/>
    </source>
</evidence>
<evidence type="ECO:0000256" key="8">
    <source>
        <dbReference type="ARBA" id="ARBA00023157"/>
    </source>
</evidence>
<dbReference type="STRING" id="29495.EA26_10200"/>
<feature type="binding site" evidence="11">
    <location>
        <begin position="214"/>
        <end position="229"/>
    </location>
    <ligand>
        <name>FAD</name>
        <dbReference type="ChEBI" id="CHEBI:57692"/>
    </ligand>
</feature>
<sequence length="522" mass="56065">MLDQAIKQQLSQYLTNLKEQVRLVVSLDESKGSQDILALANEIAELSPLISVERDDAASERKPVMTVTNPTKGTHLRFAGVPMGHEFTSLVLALLHSGGHPIKLEQDTIEQIAKLGKKLDVEVFISLSCQNCPDVVQAFNMMAAINPDIRATMIDGALFQDEVKNRDIMAVPSVFINGELFGQGRMTLTEILNKLDDGAAEKAAASLNEKDTYDVLVVGGGPAGAAAAIYAARKGIRTGIVAQRLGGQVMDTMAIENFISVKHTEGPKLAANLGEHLKEYGVDIITEQQAEKLMGAEFTADGKIHVSLQSGATLKSNSVILSPGARWREMNVPGEQEYRNKGVAYCPHCDGPLFKGKKTAVIGGGNSGIEAAIDLAGIVEHVTVLEFADVLRADQVLINKANSMPNIDIITMAQTIEVLGDGTRVTGLKYKDRHTDEIKQLELSGIFVQIGLVPNTEWLKDSAVELSARGEIEIGSRGETSMDGVFAAGDATTVPYKQIIIAMGEGAKASLGAFDYLIRKQS</sequence>
<dbReference type="PRINTS" id="PR00469">
    <property type="entry name" value="PNDRDTASEII"/>
</dbReference>
<dbReference type="SUPFAM" id="SSF52833">
    <property type="entry name" value="Thioredoxin-like"/>
    <property type="match status" value="2"/>
</dbReference>
<evidence type="ECO:0000256" key="2">
    <source>
        <dbReference type="ARBA" id="ARBA00011738"/>
    </source>
</evidence>
<dbReference type="InterPro" id="IPR008255">
    <property type="entry name" value="Pyr_nucl-diS_OxRdtase_2_AS"/>
</dbReference>
<keyword evidence="6" id="KW-0560">Oxidoreductase</keyword>
<evidence type="ECO:0000256" key="5">
    <source>
        <dbReference type="ARBA" id="ARBA00022827"/>
    </source>
</evidence>
<feature type="binding site" evidence="11">
    <location>
        <begin position="480"/>
        <end position="490"/>
    </location>
    <ligand>
        <name>FAD</name>
        <dbReference type="ChEBI" id="CHEBI:57692"/>
    </ligand>
</feature>
<dbReference type="InterPro" id="IPR012336">
    <property type="entry name" value="Thioredoxin-like_fold"/>
</dbReference>
<dbReference type="InterPro" id="IPR023753">
    <property type="entry name" value="FAD/NAD-binding_dom"/>
</dbReference>
<comment type="caution">
    <text evidence="15">The sequence shown here is derived from an EMBL/GenBank/DDBJ whole genome shotgun (WGS) entry which is preliminary data.</text>
</comment>
<dbReference type="GeneID" id="43683548"/>
<dbReference type="SUPFAM" id="SSF51905">
    <property type="entry name" value="FAD/NAD(P)-binding domain"/>
    <property type="match status" value="1"/>
</dbReference>
<evidence type="ECO:0000259" key="13">
    <source>
        <dbReference type="Pfam" id="PF07992"/>
    </source>
</evidence>
<dbReference type="GO" id="GO:0000302">
    <property type="term" value="P:response to reactive oxygen species"/>
    <property type="evidence" value="ECO:0007669"/>
    <property type="project" value="InterPro"/>
</dbReference>
<evidence type="ECO:0000256" key="3">
    <source>
        <dbReference type="ARBA" id="ARBA00020059"/>
    </source>
</evidence>
<keyword evidence="16" id="KW-1185">Reference proteome</keyword>
<evidence type="ECO:0000256" key="9">
    <source>
        <dbReference type="ARBA" id="ARBA00023284"/>
    </source>
</evidence>
<dbReference type="CDD" id="cd02974">
    <property type="entry name" value="AhpF_NTD_N"/>
    <property type="match status" value="1"/>
</dbReference>
<proteinExistence type="inferred from homology"/>
<feature type="binding site" evidence="11">
    <location>
        <begin position="358"/>
        <end position="372"/>
    </location>
    <ligand>
        <name>NAD(+)</name>
        <dbReference type="ChEBI" id="CHEBI:57540"/>
    </ligand>
</feature>
<dbReference type="Gene3D" id="3.50.50.60">
    <property type="entry name" value="FAD/NAD(P)-binding domain"/>
    <property type="match status" value="2"/>
</dbReference>
<dbReference type="InterPro" id="IPR036188">
    <property type="entry name" value="FAD/NAD-bd_sf"/>
</dbReference>
<dbReference type="GO" id="GO:0102039">
    <property type="term" value="F:NADH-dependent peroxiredoxin activity"/>
    <property type="evidence" value="ECO:0007669"/>
    <property type="project" value="InterPro"/>
</dbReference>
<dbReference type="InterPro" id="IPR044142">
    <property type="entry name" value="AhpF_NTD_N"/>
</dbReference>
<evidence type="ECO:0000256" key="10">
    <source>
        <dbReference type="ARBA" id="ARBA00024806"/>
    </source>
</evidence>
<feature type="domain" description="Thioredoxin-like fold" evidence="14">
    <location>
        <begin position="120"/>
        <end position="195"/>
    </location>
</feature>
<dbReference type="GO" id="GO:0051287">
    <property type="term" value="F:NAD binding"/>
    <property type="evidence" value="ECO:0007669"/>
    <property type="project" value="InterPro"/>
</dbReference>
<evidence type="ECO:0000313" key="16">
    <source>
        <dbReference type="Proteomes" id="UP000029994"/>
    </source>
</evidence>
<dbReference type="Pfam" id="PF07992">
    <property type="entry name" value="Pyr_redox_2"/>
    <property type="match status" value="1"/>
</dbReference>
<keyword evidence="11" id="KW-0521">NADP</keyword>
<dbReference type="Pfam" id="PF13192">
    <property type="entry name" value="Thioredoxin_3"/>
    <property type="match status" value="1"/>
</dbReference>
<dbReference type="PIRSF" id="PIRSF000238">
    <property type="entry name" value="AhpF"/>
    <property type="match status" value="1"/>
</dbReference>
<dbReference type="GO" id="GO:0032991">
    <property type="term" value="C:protein-containing complex"/>
    <property type="evidence" value="ECO:0007669"/>
    <property type="project" value="UniProtKB-ARBA"/>
</dbReference>
<dbReference type="PANTHER" id="PTHR48105">
    <property type="entry name" value="THIOREDOXIN REDUCTASE 1-RELATED-RELATED"/>
    <property type="match status" value="1"/>
</dbReference>
<keyword evidence="7 11" id="KW-0520">NAD</keyword>
<keyword evidence="9 12" id="KW-0676">Redox-active center</keyword>
<reference evidence="15 16" key="1">
    <citation type="submission" date="2014-04" db="EMBL/GenBank/DDBJ databases">
        <title>Genome sequencing of Vibrio navarrensis strains.</title>
        <authorList>
            <person name="Gladney L.M."/>
            <person name="Katz L.S."/>
            <person name="Marino-Ramirez L."/>
            <person name="Jordan I.K."/>
        </authorList>
    </citation>
    <scope>NUCLEOTIDE SEQUENCE [LARGE SCALE GENOMIC DNA]</scope>
    <source>
        <strain evidence="15 16">ATCC 51183</strain>
    </source>
</reference>
<evidence type="ECO:0000259" key="14">
    <source>
        <dbReference type="Pfam" id="PF13192"/>
    </source>
</evidence>
<evidence type="ECO:0000256" key="11">
    <source>
        <dbReference type="PIRSR" id="PIRSR000238-1"/>
    </source>
</evidence>
<accession>A0A099LVE3</accession>
<comment type="function">
    <text evidence="10">Serves to protect the cell against DNA damage by alkyl hydroperoxides. It can use either NADH or NADPH as electron donor for direct reduction of redox dyes or of alkyl hydroperoxides when combined with the AhpC protein.</text>
</comment>
<dbReference type="eggNOG" id="COG3634">
    <property type="taxonomic scope" value="Bacteria"/>
</dbReference>
<dbReference type="RefSeq" id="WP_039427199.1">
    <property type="nucleotide sequence ID" value="NZ_CP061844.1"/>
</dbReference>
<dbReference type="InterPro" id="IPR012081">
    <property type="entry name" value="Alkyl_hydroperoxide_Rdtase_suF"/>
</dbReference>
<keyword evidence="8 12" id="KW-1015">Disulfide bond</keyword>
<evidence type="ECO:0000256" key="1">
    <source>
        <dbReference type="ARBA" id="ARBA00009333"/>
    </source>
</evidence>
<gene>
    <name evidence="15" type="ORF">EA26_10200</name>
</gene>
<dbReference type="Gene3D" id="3.40.30.80">
    <property type="match status" value="1"/>
</dbReference>
<evidence type="ECO:0000313" key="15">
    <source>
        <dbReference type="EMBL" id="KGK11654.1"/>
    </source>
</evidence>
<name>A0A099LVE3_9VIBR</name>
<dbReference type="Proteomes" id="UP000029994">
    <property type="component" value="Unassembled WGS sequence"/>
</dbReference>
<comment type="cofactor">
    <cofactor evidence="11">
        <name>FAD</name>
        <dbReference type="ChEBI" id="CHEBI:57692"/>
    </cofactor>
    <text evidence="11">Binds 1 FAD per subunit.</text>
</comment>
<keyword evidence="5 11" id="KW-0274">FAD</keyword>
<dbReference type="GO" id="GO:0016668">
    <property type="term" value="F:oxidoreductase activity, acting on a sulfur group of donors, NAD(P) as acceptor"/>
    <property type="evidence" value="ECO:0007669"/>
    <property type="project" value="UniProtKB-ARBA"/>
</dbReference>
<protein>
    <recommendedName>
        <fullName evidence="3">Alkyl hydroperoxide reductase subunit F</fullName>
    </recommendedName>
</protein>
<dbReference type="PRINTS" id="PR00368">
    <property type="entry name" value="FADPNR"/>
</dbReference>
<dbReference type="InterPro" id="IPR036249">
    <property type="entry name" value="Thioredoxin-like_sf"/>
</dbReference>
<evidence type="ECO:0000256" key="4">
    <source>
        <dbReference type="ARBA" id="ARBA00022630"/>
    </source>
</evidence>
<comment type="subunit">
    <text evidence="2">Homodimer.</text>
</comment>
<evidence type="ECO:0000256" key="6">
    <source>
        <dbReference type="ARBA" id="ARBA00023002"/>
    </source>
</evidence>
<feature type="disulfide bond" description="Redox-active" evidence="12">
    <location>
        <begin position="346"/>
        <end position="349"/>
    </location>
</feature>
<dbReference type="InterPro" id="IPR050097">
    <property type="entry name" value="Ferredoxin-NADP_redctase_2"/>
</dbReference>
<keyword evidence="4" id="KW-0285">Flavoprotein</keyword>
<dbReference type="GO" id="GO:0005829">
    <property type="term" value="C:cytosol"/>
    <property type="evidence" value="ECO:0007669"/>
    <property type="project" value="UniProtKB-ARBA"/>
</dbReference>
<feature type="domain" description="FAD/NAD(P)-binding" evidence="13">
    <location>
        <begin position="213"/>
        <end position="506"/>
    </location>
</feature>
<dbReference type="GO" id="GO:0050660">
    <property type="term" value="F:flavin adenine dinucleotide binding"/>
    <property type="evidence" value="ECO:0007669"/>
    <property type="project" value="InterPro"/>
</dbReference>
<organism evidence="15 16">
    <name type="scientific">Vibrio navarrensis</name>
    <dbReference type="NCBI Taxonomy" id="29495"/>
    <lineage>
        <taxon>Bacteria</taxon>
        <taxon>Pseudomonadati</taxon>
        <taxon>Pseudomonadota</taxon>
        <taxon>Gammaproteobacteria</taxon>
        <taxon>Vibrionales</taxon>
        <taxon>Vibrionaceae</taxon>
        <taxon>Vibrio</taxon>
    </lineage>
</organism>
<dbReference type="PROSITE" id="PS51354">
    <property type="entry name" value="GLUTAREDOXIN_2"/>
    <property type="match status" value="1"/>
</dbReference>
<dbReference type="PROSITE" id="PS00573">
    <property type="entry name" value="PYRIDINE_REDOX_2"/>
    <property type="match status" value="1"/>
</dbReference>